<keyword evidence="5" id="KW-1185">Reference proteome</keyword>
<evidence type="ECO:0000313" key="4">
    <source>
        <dbReference type="EMBL" id="KAK6945579.1"/>
    </source>
</evidence>
<feature type="transmembrane region" description="Helical" evidence="2">
    <location>
        <begin position="499"/>
        <end position="519"/>
    </location>
</feature>
<feature type="region of interest" description="Disordered" evidence="1">
    <location>
        <begin position="371"/>
        <end position="399"/>
    </location>
</feature>
<dbReference type="InterPro" id="IPR055464">
    <property type="entry name" value="DUF7036"/>
</dbReference>
<keyword evidence="2" id="KW-0812">Transmembrane</keyword>
<dbReference type="PANTHER" id="PTHR33826:SF4">
    <property type="entry name" value="F20B24.21"/>
    <property type="match status" value="1"/>
</dbReference>
<evidence type="ECO:0000256" key="1">
    <source>
        <dbReference type="SAM" id="MobiDB-lite"/>
    </source>
</evidence>
<sequence length="522" mass="55859">MGKIRDRSLPQQIQVVGGIRNSSNGIGRRCSMAFSSIRNSFSFKCFFVLILSASLLLSSLFRILPFRSVNSGFEAEATIQVYFKLERPVSLLVPHIGRLEYEINGEIGIPSSKVSILSMHQSVASNWTDVVFGILSDSKDVPLDPVPLSILKSSLIELVLGQVNLTLTTSIFGHPSSFQILKLPGGVTVIPLQYASIWQIPQTLFNFTLYNTISDILEYFDEFKGQLKVGLHLKYYENIYVLITNEAGSTVNLPVTVQASVLSDFGSLLPQRLKQLAQTITGSPPAKNLGLDNSVFGKVKEVSLSSYLDSTLYAAPTPSPSPSPSPFPSGENDYMEPSMPPYPAFSPSSTPALSPDIDHISPCLNCIASSPSDGSSPNVPSPENEVHQSSPISSSPAPSVALSHPPCPCPFSNSVNLPSSPPTSHPNSNLPPTVSPCPAPCLPSGVPTPHASPSLSPMPIASNGNRPGWKAEHADFLISPSYSSPAATPSVSSSAAGPIWIEILLTGLCSLIIFNLMCWSNR</sequence>
<feature type="region of interest" description="Disordered" evidence="1">
    <location>
        <begin position="314"/>
        <end position="352"/>
    </location>
</feature>
<dbReference type="PANTHER" id="PTHR33826">
    <property type="entry name" value="F20B24.21"/>
    <property type="match status" value="1"/>
</dbReference>
<accession>A0AAN8W3P6</accession>
<keyword evidence="2" id="KW-1133">Transmembrane helix</keyword>
<dbReference type="Proteomes" id="UP001370490">
    <property type="component" value="Unassembled WGS sequence"/>
</dbReference>
<feature type="compositionally biased region" description="Low complexity" evidence="1">
    <location>
        <begin position="389"/>
        <end position="399"/>
    </location>
</feature>
<feature type="domain" description="DUF7036" evidence="3">
    <location>
        <begin position="82"/>
        <end position="173"/>
    </location>
</feature>
<feature type="compositionally biased region" description="Pro residues" evidence="1">
    <location>
        <begin position="317"/>
        <end position="327"/>
    </location>
</feature>
<reference evidence="4 5" key="1">
    <citation type="submission" date="2023-12" db="EMBL/GenBank/DDBJ databases">
        <title>A high-quality genome assembly for Dillenia turbinata (Dilleniales).</title>
        <authorList>
            <person name="Chanderbali A."/>
        </authorList>
    </citation>
    <scope>NUCLEOTIDE SEQUENCE [LARGE SCALE GENOMIC DNA]</scope>
    <source>
        <strain evidence="4">LSX21</strain>
        <tissue evidence="4">Leaf</tissue>
    </source>
</reference>
<evidence type="ECO:0000313" key="5">
    <source>
        <dbReference type="Proteomes" id="UP001370490"/>
    </source>
</evidence>
<name>A0AAN8W3P6_9MAGN</name>
<evidence type="ECO:0000256" key="2">
    <source>
        <dbReference type="SAM" id="Phobius"/>
    </source>
</evidence>
<dbReference type="AlphaFoldDB" id="A0AAN8W3P6"/>
<proteinExistence type="predicted"/>
<evidence type="ECO:0000259" key="3">
    <source>
        <dbReference type="Pfam" id="PF23041"/>
    </source>
</evidence>
<keyword evidence="2" id="KW-0472">Membrane</keyword>
<dbReference type="Pfam" id="PF23041">
    <property type="entry name" value="DUF7036"/>
    <property type="match status" value="2"/>
</dbReference>
<comment type="caution">
    <text evidence="4">The sequence shown here is derived from an EMBL/GenBank/DDBJ whole genome shotgun (WGS) entry which is preliminary data.</text>
</comment>
<dbReference type="EMBL" id="JBAMMX010000002">
    <property type="protein sequence ID" value="KAK6945579.1"/>
    <property type="molecule type" value="Genomic_DNA"/>
</dbReference>
<feature type="transmembrane region" description="Helical" evidence="2">
    <location>
        <begin position="41"/>
        <end position="61"/>
    </location>
</feature>
<feature type="domain" description="DUF7036" evidence="3">
    <location>
        <begin position="206"/>
        <end position="297"/>
    </location>
</feature>
<protein>
    <recommendedName>
        <fullName evidence="3">DUF7036 domain-containing protein</fullName>
    </recommendedName>
</protein>
<organism evidence="4 5">
    <name type="scientific">Dillenia turbinata</name>
    <dbReference type="NCBI Taxonomy" id="194707"/>
    <lineage>
        <taxon>Eukaryota</taxon>
        <taxon>Viridiplantae</taxon>
        <taxon>Streptophyta</taxon>
        <taxon>Embryophyta</taxon>
        <taxon>Tracheophyta</taxon>
        <taxon>Spermatophyta</taxon>
        <taxon>Magnoliopsida</taxon>
        <taxon>eudicotyledons</taxon>
        <taxon>Gunneridae</taxon>
        <taxon>Pentapetalae</taxon>
        <taxon>Dilleniales</taxon>
        <taxon>Dilleniaceae</taxon>
        <taxon>Dillenia</taxon>
    </lineage>
</organism>
<gene>
    <name evidence="4" type="ORF">RJ641_013123</name>
</gene>